<accession>F5YBM9</accession>
<comment type="function">
    <text evidence="3">Required for maturation of 30S ribosomal subunits.</text>
</comment>
<feature type="domain" description="Ribosome maturation factor RimP N-terminal" evidence="4">
    <location>
        <begin position="21"/>
        <end position="97"/>
    </location>
</feature>
<dbReference type="InterPro" id="IPR035956">
    <property type="entry name" value="RimP_N_sf"/>
</dbReference>
<dbReference type="PANTHER" id="PTHR33867">
    <property type="entry name" value="RIBOSOME MATURATION FACTOR RIMP"/>
    <property type="match status" value="1"/>
</dbReference>
<dbReference type="GO" id="GO:0005829">
    <property type="term" value="C:cytosol"/>
    <property type="evidence" value="ECO:0007669"/>
    <property type="project" value="TreeGrafter"/>
</dbReference>
<evidence type="ECO:0000256" key="2">
    <source>
        <dbReference type="ARBA" id="ARBA00022517"/>
    </source>
</evidence>
<dbReference type="Proteomes" id="UP000009222">
    <property type="component" value="Chromosome"/>
</dbReference>
<dbReference type="FunCoup" id="F5YBM9">
    <property type="interactions" value="261"/>
</dbReference>
<reference evidence="5 6" key="2">
    <citation type="journal article" date="2011" name="ISME J.">
        <title>RNA-seq reveals cooperative metabolic interactions between two termite-gut spirochete species in co-culture.</title>
        <authorList>
            <person name="Rosenthal A.Z."/>
            <person name="Matson E.G."/>
            <person name="Eldar A."/>
            <person name="Leadbetter J.R."/>
        </authorList>
    </citation>
    <scope>NUCLEOTIDE SEQUENCE [LARGE SCALE GENOMIC DNA]</scope>
    <source>
        <strain evidence="6">ATCC BAA-888 / DSM 13862 / ZAS-9</strain>
    </source>
</reference>
<evidence type="ECO:0000313" key="5">
    <source>
        <dbReference type="EMBL" id="AEF80393.1"/>
    </source>
</evidence>
<dbReference type="AlphaFoldDB" id="F5YBM9"/>
<dbReference type="EMBL" id="CP001841">
    <property type="protein sequence ID" value="AEF80393.1"/>
    <property type="molecule type" value="Genomic_DNA"/>
</dbReference>
<name>F5YBM9_LEAAZ</name>
<evidence type="ECO:0000256" key="3">
    <source>
        <dbReference type="HAMAP-Rule" id="MF_01077"/>
    </source>
</evidence>
<gene>
    <name evidence="3" type="primary">rimP</name>
    <name evidence="5" type="ordered locus">TREAZ_0547</name>
</gene>
<dbReference type="InterPro" id="IPR003728">
    <property type="entry name" value="Ribosome_maturation_RimP"/>
</dbReference>
<dbReference type="InParanoid" id="F5YBM9"/>
<reference evidence="6" key="1">
    <citation type="submission" date="2009-12" db="EMBL/GenBank/DDBJ databases">
        <title>Complete sequence of Treponema azotonutricium strain ZAS-9.</title>
        <authorList>
            <person name="Tetu S.G."/>
            <person name="Matson E."/>
            <person name="Ren Q."/>
            <person name="Seshadri R."/>
            <person name="Elbourne L."/>
            <person name="Hassan K.A."/>
            <person name="Durkin A."/>
            <person name="Radune D."/>
            <person name="Mohamoud Y."/>
            <person name="Shay R."/>
            <person name="Jin S."/>
            <person name="Zhang X."/>
            <person name="Lucey K."/>
            <person name="Ballor N.R."/>
            <person name="Ottesen E."/>
            <person name="Rosenthal R."/>
            <person name="Allen A."/>
            <person name="Leadbetter J.R."/>
            <person name="Paulsen I.T."/>
        </authorList>
    </citation>
    <scope>NUCLEOTIDE SEQUENCE [LARGE SCALE GENOMIC DNA]</scope>
    <source>
        <strain evidence="6">ATCC BAA-888 / DSM 13862 / ZAS-9</strain>
    </source>
</reference>
<sequence length="164" mass="17620">MKFTPRVKDAKDSAGQIYDTLEPVVKGLGMALIELAVSRHKGSGASKGSIQVKAVVYRAGAIGIDDCSKAHKAVMPRLELAFPGLDVYLEVSSPGIDRLIKDGSEFAHFEGRGVRCYRTDISDWTGGILLSSDDKGIVLKTLNGEASLEYEIIAKAKLDHSVEA</sequence>
<dbReference type="Gene3D" id="3.30.300.70">
    <property type="entry name" value="RimP-like superfamily, N-terminal"/>
    <property type="match status" value="1"/>
</dbReference>
<dbReference type="PANTHER" id="PTHR33867:SF1">
    <property type="entry name" value="RIBOSOME MATURATION FACTOR RIMP"/>
    <property type="match status" value="1"/>
</dbReference>
<comment type="subcellular location">
    <subcellularLocation>
        <location evidence="3">Cytoplasm</location>
    </subcellularLocation>
</comment>
<dbReference type="HOGENOM" id="CLU_070525_4_1_12"/>
<dbReference type="HAMAP" id="MF_01077">
    <property type="entry name" value="RimP"/>
    <property type="match status" value="1"/>
</dbReference>
<keyword evidence="1 3" id="KW-0963">Cytoplasm</keyword>
<dbReference type="GO" id="GO:0000028">
    <property type="term" value="P:ribosomal small subunit assembly"/>
    <property type="evidence" value="ECO:0007669"/>
    <property type="project" value="TreeGrafter"/>
</dbReference>
<evidence type="ECO:0000256" key="1">
    <source>
        <dbReference type="ARBA" id="ARBA00022490"/>
    </source>
</evidence>
<dbReference type="STRING" id="545695.TREAZ_0547"/>
<dbReference type="OrthoDB" id="361904at2"/>
<keyword evidence="2 3" id="KW-0690">Ribosome biogenesis</keyword>
<keyword evidence="6" id="KW-1185">Reference proteome</keyword>
<evidence type="ECO:0000259" key="4">
    <source>
        <dbReference type="Pfam" id="PF02576"/>
    </source>
</evidence>
<evidence type="ECO:0000313" key="6">
    <source>
        <dbReference type="Proteomes" id="UP000009222"/>
    </source>
</evidence>
<protein>
    <recommendedName>
        <fullName evidence="3">Ribosome maturation factor RimP</fullName>
    </recommendedName>
</protein>
<organism evidence="5 6">
    <name type="scientific">Leadbettera azotonutricia (strain ATCC BAA-888 / DSM 13862 / ZAS-9)</name>
    <name type="common">Treponema azotonutricium</name>
    <dbReference type="NCBI Taxonomy" id="545695"/>
    <lineage>
        <taxon>Bacteria</taxon>
        <taxon>Pseudomonadati</taxon>
        <taxon>Spirochaetota</taxon>
        <taxon>Spirochaetia</taxon>
        <taxon>Spirochaetales</taxon>
        <taxon>Breznakiellaceae</taxon>
        <taxon>Leadbettera</taxon>
    </lineage>
</organism>
<dbReference type="Pfam" id="PF02576">
    <property type="entry name" value="RimP_N"/>
    <property type="match status" value="1"/>
</dbReference>
<dbReference type="eggNOG" id="COG0779">
    <property type="taxonomic scope" value="Bacteria"/>
</dbReference>
<dbReference type="GO" id="GO:0006412">
    <property type="term" value="P:translation"/>
    <property type="evidence" value="ECO:0007669"/>
    <property type="project" value="TreeGrafter"/>
</dbReference>
<comment type="similarity">
    <text evidence="3">Belongs to the RimP family.</text>
</comment>
<dbReference type="SUPFAM" id="SSF75420">
    <property type="entry name" value="YhbC-like, N-terminal domain"/>
    <property type="match status" value="1"/>
</dbReference>
<proteinExistence type="inferred from homology"/>
<dbReference type="KEGG" id="taz:TREAZ_0547"/>
<dbReference type="InterPro" id="IPR028989">
    <property type="entry name" value="RimP_N"/>
</dbReference>